<evidence type="ECO:0000256" key="1">
    <source>
        <dbReference type="SAM" id="MobiDB-lite"/>
    </source>
</evidence>
<sequence length="98" mass="10525">MPRPPGERAIELHLALLSSADARVLATYSRALGEDAGLEPDQDALRLDTARYDLAPRARASRGATTASATDPRPAPKRRSGRSNPNVLPKACHDVCPR</sequence>
<evidence type="ECO:0000313" key="3">
    <source>
        <dbReference type="Proteomes" id="UP000238261"/>
    </source>
</evidence>
<evidence type="ECO:0000313" key="2">
    <source>
        <dbReference type="EMBL" id="PPU99263.1"/>
    </source>
</evidence>
<dbReference type="EMBL" id="MDEG01000002">
    <property type="protein sequence ID" value="PPU99263.1"/>
    <property type="molecule type" value="Genomic_DNA"/>
</dbReference>
<organism evidence="2 3">
    <name type="scientific">Xanthomonas hyacinthi</name>
    <dbReference type="NCBI Taxonomy" id="56455"/>
    <lineage>
        <taxon>Bacteria</taxon>
        <taxon>Pseudomonadati</taxon>
        <taxon>Pseudomonadota</taxon>
        <taxon>Gammaproteobacteria</taxon>
        <taxon>Lysobacterales</taxon>
        <taxon>Lysobacteraceae</taxon>
        <taxon>Xanthomonas</taxon>
    </lineage>
</organism>
<feature type="compositionally biased region" description="Low complexity" evidence="1">
    <location>
        <begin position="57"/>
        <end position="70"/>
    </location>
</feature>
<dbReference type="RefSeq" id="WP_053057373.1">
    <property type="nucleotide sequence ID" value="NZ_CP043476.1"/>
</dbReference>
<dbReference type="Proteomes" id="UP000238261">
    <property type="component" value="Unassembled WGS sequence"/>
</dbReference>
<gene>
    <name evidence="2" type="ORF">XhyaCFBP1156_03060</name>
</gene>
<protein>
    <submittedName>
        <fullName evidence="2">Uncharacterized protein</fullName>
    </submittedName>
</protein>
<comment type="caution">
    <text evidence="2">The sequence shown here is derived from an EMBL/GenBank/DDBJ whole genome shotgun (WGS) entry which is preliminary data.</text>
</comment>
<reference evidence="3" key="1">
    <citation type="submission" date="2016-08" db="EMBL/GenBank/DDBJ databases">
        <authorList>
            <person name="Merda D."/>
            <person name="Briand M."/>
            <person name="Taghouti G."/>
            <person name="Carrere S."/>
            <person name="Gouzy J."/>
            <person name="Portier P."/>
            <person name="Jacques M.-A."/>
            <person name="Fischer-Le Saux M."/>
        </authorList>
    </citation>
    <scope>NUCLEOTIDE SEQUENCE [LARGE SCALE GENOMIC DNA]</scope>
    <source>
        <strain evidence="3">CFBP1156</strain>
    </source>
</reference>
<proteinExistence type="predicted"/>
<keyword evidence="3" id="KW-1185">Reference proteome</keyword>
<name>A0A2S7F1L6_9XANT</name>
<dbReference type="AlphaFoldDB" id="A0A2S7F1L6"/>
<feature type="region of interest" description="Disordered" evidence="1">
    <location>
        <begin position="56"/>
        <end position="98"/>
    </location>
</feature>
<dbReference type="OrthoDB" id="7202514at2"/>
<accession>A0A2S7F1L6</accession>